<sequence length="383" mass="43459">MDTHKALESGIHSLPVELIANIAKFTKSPDLCALRLTCRAMYQGSLCHFAKTFLHTLKTNLSPRSLAQVEKAAEDDIFCPYVRKLEIIRNSQGCLGPLSPDLKSEGTYIQAWRNVIKRLFNCRSFELRNSVYTKPDCGSDGITLDQATGLVLEAIATENIPMESFSIDIIKYRKRSHQDKDKLTQFAITTFGIPAFAHLKELCLALPDAERQTTDWMAKMIQCAKSLRNLTIIFSWRCEATSLLAQLSSVECLPEIEELTFSRMSFQSSAALGIFLYSIQSTLRRVTLSFVKLEFGGWRSILHELSGDVYQLDSLTLHSVLEVNDFLSFRKIPEYPLVEESLDRRIYRPFQFCFFDPRDKGFSYSGPALQQVLQRAAALAEIH</sequence>
<dbReference type="Proteomes" id="UP000030143">
    <property type="component" value="Unassembled WGS sequence"/>
</dbReference>
<comment type="caution">
    <text evidence="2">The sequence shown here is derived from an EMBL/GenBank/DDBJ whole genome shotgun (WGS) entry which is preliminary data.</text>
</comment>
<dbReference type="VEuPathDB" id="FungiDB:PEXP_107810"/>
<dbReference type="RefSeq" id="XP_016594864.1">
    <property type="nucleotide sequence ID" value="XM_016748022.1"/>
</dbReference>
<gene>
    <name evidence="2" type="ORF">PEX2_107540</name>
</gene>
<organism evidence="2 3">
    <name type="scientific">Penicillium expansum</name>
    <name type="common">Blue mold rot fungus</name>
    <dbReference type="NCBI Taxonomy" id="27334"/>
    <lineage>
        <taxon>Eukaryota</taxon>
        <taxon>Fungi</taxon>
        <taxon>Dikarya</taxon>
        <taxon>Ascomycota</taxon>
        <taxon>Pezizomycotina</taxon>
        <taxon>Eurotiomycetes</taxon>
        <taxon>Eurotiomycetidae</taxon>
        <taxon>Eurotiales</taxon>
        <taxon>Aspergillaceae</taxon>
        <taxon>Penicillium</taxon>
    </lineage>
</organism>
<dbReference type="InterPro" id="IPR036047">
    <property type="entry name" value="F-box-like_dom_sf"/>
</dbReference>
<name>A0A0A2ING7_PENEN</name>
<dbReference type="SUPFAM" id="SSF81383">
    <property type="entry name" value="F-box domain"/>
    <property type="match status" value="1"/>
</dbReference>
<dbReference type="EMBL" id="JQFZ01000274">
    <property type="protein sequence ID" value="KGO52095.1"/>
    <property type="molecule type" value="Genomic_DNA"/>
</dbReference>
<dbReference type="SUPFAM" id="SSF52047">
    <property type="entry name" value="RNI-like"/>
    <property type="match status" value="1"/>
</dbReference>
<dbReference type="CDD" id="cd09917">
    <property type="entry name" value="F-box_SF"/>
    <property type="match status" value="1"/>
</dbReference>
<evidence type="ECO:0000313" key="2">
    <source>
        <dbReference type="EMBL" id="KGO52095.1"/>
    </source>
</evidence>
<evidence type="ECO:0000259" key="1">
    <source>
        <dbReference type="Pfam" id="PF00646"/>
    </source>
</evidence>
<feature type="domain" description="F-box" evidence="1">
    <location>
        <begin position="11"/>
        <end position="43"/>
    </location>
</feature>
<evidence type="ECO:0000313" key="3">
    <source>
        <dbReference type="Proteomes" id="UP000030143"/>
    </source>
</evidence>
<accession>A0A0A2ING7</accession>
<dbReference type="OrthoDB" id="5279008at2759"/>
<keyword evidence="3" id="KW-1185">Reference proteome</keyword>
<dbReference type="GeneID" id="27683443"/>
<dbReference type="HOGENOM" id="CLU_043820_2_0_1"/>
<protein>
    <recommendedName>
        <fullName evidence="1">F-box domain-containing protein</fullName>
    </recommendedName>
</protein>
<proteinExistence type="predicted"/>
<dbReference type="AlphaFoldDB" id="A0A0A2ING7"/>
<dbReference type="InterPro" id="IPR001810">
    <property type="entry name" value="F-box_dom"/>
</dbReference>
<reference evidence="2 3" key="1">
    <citation type="journal article" date="2015" name="Mol. Plant Microbe Interact.">
        <title>Genome, transcriptome, and functional analyses of Penicillium expansum provide new insights into secondary metabolism and pathogenicity.</title>
        <authorList>
            <person name="Ballester A.R."/>
            <person name="Marcet-Houben M."/>
            <person name="Levin E."/>
            <person name="Sela N."/>
            <person name="Selma-Lazaro C."/>
            <person name="Carmona L."/>
            <person name="Wisniewski M."/>
            <person name="Droby S."/>
            <person name="Gonzalez-Candelas L."/>
            <person name="Gabaldon T."/>
        </authorList>
    </citation>
    <scope>NUCLEOTIDE SEQUENCE [LARGE SCALE GENOMIC DNA]</scope>
    <source>
        <strain evidence="2 3">MD-8</strain>
    </source>
</reference>
<dbReference type="Pfam" id="PF00646">
    <property type="entry name" value="F-box"/>
    <property type="match status" value="1"/>
</dbReference>
<dbReference type="PhylomeDB" id="A0A0A2ING7"/>